<dbReference type="Pfam" id="PF11718">
    <property type="entry name" value="CPSF73-100_C"/>
    <property type="match status" value="1"/>
</dbReference>
<dbReference type="GO" id="GO:0006397">
    <property type="term" value="P:mRNA processing"/>
    <property type="evidence" value="ECO:0007669"/>
    <property type="project" value="UniProtKB-KW"/>
</dbReference>
<dbReference type="RefSeq" id="XP_041406187.1">
    <property type="nucleotide sequence ID" value="XM_041550253.1"/>
</dbReference>
<keyword evidence="6" id="KW-1185">Reference proteome</keyword>
<dbReference type="AlphaFoldDB" id="A0A8H2ZHV8"/>
<accession>A0A8H2ZHV8</accession>
<dbReference type="EMBL" id="CAEFZW010000004">
    <property type="protein sequence ID" value="CAB4254343.1"/>
    <property type="molecule type" value="Genomic_DNA"/>
</dbReference>
<evidence type="ECO:0000256" key="1">
    <source>
        <dbReference type="ARBA" id="ARBA00004123"/>
    </source>
</evidence>
<keyword evidence="2" id="KW-0507">mRNA processing</keyword>
<gene>
    <name evidence="5" type="ORF">KABA2_04S04070</name>
</gene>
<evidence type="ECO:0000313" key="6">
    <source>
        <dbReference type="Proteomes" id="UP000644660"/>
    </source>
</evidence>
<dbReference type="Proteomes" id="UP000644660">
    <property type="component" value="Unassembled WGS sequence"/>
</dbReference>
<evidence type="ECO:0000256" key="2">
    <source>
        <dbReference type="ARBA" id="ARBA00022664"/>
    </source>
</evidence>
<evidence type="ECO:0000259" key="4">
    <source>
        <dbReference type="Pfam" id="PF11718"/>
    </source>
</evidence>
<comment type="subcellular location">
    <subcellularLocation>
        <location evidence="1">Nucleus</location>
    </subcellularLocation>
</comment>
<proteinExistence type="predicted"/>
<comment type="caution">
    <text evidence="5">The sequence shown here is derived from an EMBL/GenBank/DDBJ whole genome shotgun (WGS) entry which is preliminary data.</text>
</comment>
<protein>
    <submittedName>
        <fullName evidence="5">Similar to Saccharomyces cerevisiae YOR179C SYC1 Subunit of the APT subcomplex of cleavage and polyadenylation factor</fullName>
    </submittedName>
</protein>
<evidence type="ECO:0000313" key="5">
    <source>
        <dbReference type="EMBL" id="CAB4254343.1"/>
    </source>
</evidence>
<reference evidence="5 6" key="1">
    <citation type="submission" date="2020-05" db="EMBL/GenBank/DDBJ databases">
        <authorList>
            <person name="Casaregola S."/>
            <person name="Devillers H."/>
            <person name="Grondin C."/>
        </authorList>
    </citation>
    <scope>NUCLEOTIDE SEQUENCE [LARGE SCALE GENOMIC DNA]</scope>
    <source>
        <strain evidence="5 6">CLIB 1767</strain>
    </source>
</reference>
<dbReference type="InterPro" id="IPR021718">
    <property type="entry name" value="CPSF73-100_C"/>
</dbReference>
<dbReference type="GO" id="GO:0005634">
    <property type="term" value="C:nucleus"/>
    <property type="evidence" value="ECO:0007669"/>
    <property type="project" value="UniProtKB-SubCell"/>
</dbReference>
<sequence>MTLHTLYIPSTCSITTIYEQLVLAFETSYKEAGNNNNNNNNNGITIQRRDRSNYTSIEIYYDNQIFIKFSNIAEDNSNEDDNTNKLFTQLEFEIFDSKSSNDKLLNIYESLYDTIKLIILSCCFNNNSRDKQIAASTLNFSKNMPSSNSSSSTSSTSNNNIICSLLEEQFGEMFKNPASTSDSQQGVITTGKYSVLIDLEQLRVVESDSAPLKGRVESVLAIGKLLRTPLC</sequence>
<feature type="domain" description="Pre-mRNA 3'-end-processing endonuclease polyadenylation factor C-term" evidence="4">
    <location>
        <begin position="114"/>
        <end position="223"/>
    </location>
</feature>
<evidence type="ECO:0000256" key="3">
    <source>
        <dbReference type="ARBA" id="ARBA00023242"/>
    </source>
</evidence>
<organism evidence="5 6">
    <name type="scientific">Maudiozyma barnettii</name>
    <dbReference type="NCBI Taxonomy" id="61262"/>
    <lineage>
        <taxon>Eukaryota</taxon>
        <taxon>Fungi</taxon>
        <taxon>Dikarya</taxon>
        <taxon>Ascomycota</taxon>
        <taxon>Saccharomycotina</taxon>
        <taxon>Saccharomycetes</taxon>
        <taxon>Saccharomycetales</taxon>
        <taxon>Saccharomycetaceae</taxon>
        <taxon>Maudiozyma</taxon>
    </lineage>
</organism>
<name>A0A8H2ZHV8_9SACH</name>
<dbReference type="GeneID" id="64857332"/>
<dbReference type="OrthoDB" id="4070302at2759"/>
<keyword evidence="3" id="KW-0539">Nucleus</keyword>